<dbReference type="Gene3D" id="2.30.42.10">
    <property type="match status" value="1"/>
</dbReference>
<feature type="region of interest" description="Disordered" evidence="2">
    <location>
        <begin position="149"/>
        <end position="192"/>
    </location>
</feature>
<feature type="region of interest" description="Disordered" evidence="2">
    <location>
        <begin position="222"/>
        <end position="252"/>
    </location>
</feature>
<dbReference type="EMBL" id="VBOX01000065">
    <property type="protein sequence ID" value="TMQ63001.1"/>
    <property type="molecule type" value="Genomic_DNA"/>
</dbReference>
<dbReference type="PANTHER" id="PTHR22939">
    <property type="entry name" value="SERINE PROTEASE FAMILY S1C HTRA-RELATED"/>
    <property type="match status" value="1"/>
</dbReference>
<dbReference type="Pfam" id="PF13180">
    <property type="entry name" value="PDZ_2"/>
    <property type="match status" value="1"/>
</dbReference>
<dbReference type="InterPro" id="IPR036034">
    <property type="entry name" value="PDZ_sf"/>
</dbReference>
<evidence type="ECO:0000313" key="8">
    <source>
        <dbReference type="Proteomes" id="UP000319829"/>
    </source>
</evidence>
<feature type="domain" description="PDZ" evidence="4">
    <location>
        <begin position="43"/>
        <end position="126"/>
    </location>
</feature>
<accession>A0A538SXB9</accession>
<dbReference type="AlphaFoldDB" id="A0A538SXB9"/>
<reference evidence="7 8" key="1">
    <citation type="journal article" date="2019" name="Nat. Microbiol.">
        <title>Mediterranean grassland soil C-N compound turnover is dependent on rainfall and depth, and is mediated by genomically divergent microorganisms.</title>
        <authorList>
            <person name="Diamond S."/>
            <person name="Andeer P.F."/>
            <person name="Li Z."/>
            <person name="Crits-Christoph A."/>
            <person name="Burstein D."/>
            <person name="Anantharaman K."/>
            <person name="Lane K.R."/>
            <person name="Thomas B.C."/>
            <person name="Pan C."/>
            <person name="Northen T.R."/>
            <person name="Banfield J.F."/>
        </authorList>
    </citation>
    <scope>NUCLEOTIDE SEQUENCE [LARGE SCALE GENOMIC DNA]</scope>
    <source>
        <strain evidence="5">WS_4</strain>
        <strain evidence="6">WS_7</strain>
    </source>
</reference>
<keyword evidence="3" id="KW-0732">Signal</keyword>
<dbReference type="EMBL" id="VBOU01000008">
    <property type="protein sequence ID" value="TMQ56039.1"/>
    <property type="molecule type" value="Genomic_DNA"/>
</dbReference>
<protein>
    <submittedName>
        <fullName evidence="5">PDZ domain-containing protein</fullName>
    </submittedName>
</protein>
<evidence type="ECO:0000256" key="2">
    <source>
        <dbReference type="SAM" id="MobiDB-lite"/>
    </source>
</evidence>
<feature type="chain" id="PRO_5039810585" evidence="3">
    <location>
        <begin position="24"/>
        <end position="252"/>
    </location>
</feature>
<dbReference type="PANTHER" id="PTHR22939:SF129">
    <property type="entry name" value="SERINE PROTEASE HTRA2, MITOCHONDRIAL"/>
    <property type="match status" value="1"/>
</dbReference>
<gene>
    <name evidence="5" type="ORF">E6K74_01390</name>
    <name evidence="6" type="ORF">E6K77_06100</name>
</gene>
<evidence type="ECO:0000259" key="4">
    <source>
        <dbReference type="PROSITE" id="PS50106"/>
    </source>
</evidence>
<organism evidence="5 8">
    <name type="scientific">Eiseniibacteriota bacterium</name>
    <dbReference type="NCBI Taxonomy" id="2212470"/>
    <lineage>
        <taxon>Bacteria</taxon>
        <taxon>Candidatus Eiseniibacteriota</taxon>
    </lineage>
</organism>
<feature type="compositionally biased region" description="Basic and acidic residues" evidence="2">
    <location>
        <begin position="233"/>
        <end position="252"/>
    </location>
</feature>
<dbReference type="Proteomes" id="UP000317366">
    <property type="component" value="Unassembled WGS sequence"/>
</dbReference>
<feature type="signal peptide" evidence="3">
    <location>
        <begin position="1"/>
        <end position="23"/>
    </location>
</feature>
<evidence type="ECO:0000256" key="1">
    <source>
        <dbReference type="ARBA" id="ARBA00010541"/>
    </source>
</evidence>
<evidence type="ECO:0000256" key="3">
    <source>
        <dbReference type="SAM" id="SignalP"/>
    </source>
</evidence>
<feature type="compositionally biased region" description="Gly residues" evidence="2">
    <location>
        <begin position="167"/>
        <end position="178"/>
    </location>
</feature>
<dbReference type="SUPFAM" id="SSF50156">
    <property type="entry name" value="PDZ domain-like"/>
    <property type="match status" value="1"/>
</dbReference>
<dbReference type="PROSITE" id="PS50106">
    <property type="entry name" value="PDZ"/>
    <property type="match status" value="1"/>
</dbReference>
<evidence type="ECO:0000313" key="6">
    <source>
        <dbReference type="EMBL" id="TMQ63001.1"/>
    </source>
</evidence>
<name>A0A538SXB9_UNCEI</name>
<sequence length="252" mass="27660">MRLLKWMPLGAALFAMGLGLSSAALSPSRADDEDAKGGTEKKVTRITRDGEERDAQAGYLGVQVQRLTAALRRAKGIPESTEGALVNTVEDGSPADNGGIRRGDLILEVNHEATRDPSDLVQLVRDLEPGSRVPVLIWRDGVRKTLNLKVGSRPEGSDTPMPMPGWEGPGGDRGGPDGGPRMQILRRNQGDLQQQLRDIQEQLSKLRDEDLARLEQEIRDLRSDLQRGGILDNSRDRDRSDDRGRNDKESGD</sequence>
<comment type="caution">
    <text evidence="5">The sequence shown here is derived from an EMBL/GenBank/DDBJ whole genome shotgun (WGS) entry which is preliminary data.</text>
</comment>
<evidence type="ECO:0000313" key="7">
    <source>
        <dbReference type="Proteomes" id="UP000317366"/>
    </source>
</evidence>
<dbReference type="SMART" id="SM00228">
    <property type="entry name" value="PDZ"/>
    <property type="match status" value="1"/>
</dbReference>
<dbReference type="Proteomes" id="UP000319829">
    <property type="component" value="Unassembled WGS sequence"/>
</dbReference>
<proteinExistence type="inferred from homology"/>
<evidence type="ECO:0000313" key="5">
    <source>
        <dbReference type="EMBL" id="TMQ56039.1"/>
    </source>
</evidence>
<comment type="similarity">
    <text evidence="1">Belongs to the peptidase S1C family.</text>
</comment>
<dbReference type="InterPro" id="IPR001478">
    <property type="entry name" value="PDZ"/>
</dbReference>